<dbReference type="SUPFAM" id="SSF69318">
    <property type="entry name" value="Integrin alpha N-terminal domain"/>
    <property type="match status" value="1"/>
</dbReference>
<feature type="signal peptide" evidence="1">
    <location>
        <begin position="1"/>
        <end position="26"/>
    </location>
</feature>
<keyword evidence="1" id="KW-0732">Signal</keyword>
<dbReference type="RefSeq" id="WP_190223500.1">
    <property type="nucleotide sequence ID" value="NZ_BNBS01000035.1"/>
</dbReference>
<dbReference type="Proteomes" id="UP001052739">
    <property type="component" value="Unassembled WGS sequence"/>
</dbReference>
<dbReference type="EMBL" id="BNDW01000004">
    <property type="protein sequence ID" value="GHI18751.1"/>
    <property type="molecule type" value="Genomic_DNA"/>
</dbReference>
<evidence type="ECO:0000256" key="1">
    <source>
        <dbReference type="SAM" id="SignalP"/>
    </source>
</evidence>
<proteinExistence type="predicted"/>
<evidence type="ECO:0008006" key="4">
    <source>
        <dbReference type="Google" id="ProtNLM"/>
    </source>
</evidence>
<protein>
    <recommendedName>
        <fullName evidence="4">VCBS repeat-containing protein</fullName>
    </recommendedName>
</protein>
<dbReference type="Gene3D" id="2.115.10.10">
    <property type="entry name" value="Tachylectin 2"/>
    <property type="match status" value="1"/>
</dbReference>
<organism evidence="2 3">
    <name type="scientific">Streptomyces hydrogenans</name>
    <dbReference type="NCBI Taxonomy" id="1873719"/>
    <lineage>
        <taxon>Bacteria</taxon>
        <taxon>Bacillati</taxon>
        <taxon>Actinomycetota</taxon>
        <taxon>Actinomycetes</taxon>
        <taxon>Kitasatosporales</taxon>
        <taxon>Streptomycetaceae</taxon>
        <taxon>Streptomyces</taxon>
    </lineage>
</organism>
<accession>A0ABQ3P155</accession>
<name>A0ABQ3P155_9ACTN</name>
<comment type="caution">
    <text evidence="2">The sequence shown here is derived from an EMBL/GenBank/DDBJ whole genome shotgun (WGS) entry which is preliminary data.</text>
</comment>
<feature type="chain" id="PRO_5046731230" description="VCBS repeat-containing protein" evidence="1">
    <location>
        <begin position="27"/>
        <end position="729"/>
    </location>
</feature>
<evidence type="ECO:0000313" key="2">
    <source>
        <dbReference type="EMBL" id="GHI18751.1"/>
    </source>
</evidence>
<dbReference type="InterPro" id="IPR028994">
    <property type="entry name" value="Integrin_alpha_N"/>
</dbReference>
<gene>
    <name evidence="2" type="ORF">Shyd_01220</name>
</gene>
<evidence type="ECO:0000313" key="3">
    <source>
        <dbReference type="Proteomes" id="UP001052739"/>
    </source>
</evidence>
<sequence length="729" mass="76570">MKRPLTLTAALVLAVTAGGLTAPAFAAGAAPASAAAAEADQEQLLPLPAGEIVGAGATGYLVRDVTTDTYRWVRFDTGAVVELDGAYVPYVQGSDSVVGESHYGPTTVRDMTTGTVVLTVENTRLYRARALGAVGSTLLVTVPDDTTGHESLHLFRSGANGTAVRSVATGLPTDATAVWSGAVTGTSVTLGYASGGKRYSASLDLASGTVTGARVVTIPADALYKQPGDASETLKAWLTQDASAKVRLVLQDRKTSESRSHVLDDAYDPSVHVVGDWALYADSLVPVKPSALQALRARSFSGTEFKLLDTFAAAVRQPDGTLLVQGGTLERGQGLFRITTAADGKPVATMIASNGVPVKLVLTSTAIPSVIDLDKNGGTANLDWKLSRINVDVKVTLRHRRTGRTTTALLSPAYNDHVDRNTVRFRWDGSYGSERAFNGAYDWQFTATPLDGLGPAVSSSGSFTVTRKVNPRDLNDNGSPDLLVRDRAGTLTRLDTFHFPAEPRTSGNTPHTVGGGWQVYDRIETTGNLGGSAVGDLVARDRTGVLWLYQGNGRGGFLGRVRVGAGWQAYDKLAGGSDLTGDGRNDLLATDRSGVLWLYPGTGSTTRPFATRKRIGGGWGAYDRLAATGNLAGGTAGDLVARDRSGVLWLYLGKGDGTFAPRTRIGGGWNAYTDITGAADTNADGRNDLVGITGHGDTVVHKGTGAWKTPFQPGYEANYGSAYEHDLMS</sequence>
<keyword evidence="3" id="KW-1185">Reference proteome</keyword>
<reference evidence="2" key="1">
    <citation type="submission" date="2024-05" db="EMBL/GenBank/DDBJ databases">
        <title>Whole genome shotgun sequence of Streptomyces hydrogenans NBRC 13475.</title>
        <authorList>
            <person name="Komaki H."/>
            <person name="Tamura T."/>
        </authorList>
    </citation>
    <scope>NUCLEOTIDE SEQUENCE</scope>
    <source>
        <strain evidence="2">NBRC 13475</strain>
    </source>
</reference>